<accession>A0A5K3F6D6</accession>
<dbReference type="GO" id="GO:0005085">
    <property type="term" value="F:guanyl-nucleotide exchange factor activity"/>
    <property type="evidence" value="ECO:0007669"/>
    <property type="project" value="InterPro"/>
</dbReference>
<feature type="domain" description="SH2" evidence="2">
    <location>
        <begin position="40"/>
        <end position="132"/>
    </location>
</feature>
<dbReference type="GO" id="GO:0007264">
    <property type="term" value="P:small GTPase-mediated signal transduction"/>
    <property type="evidence" value="ECO:0007669"/>
    <property type="project" value="InterPro"/>
</dbReference>
<organism evidence="3">
    <name type="scientific">Mesocestoides corti</name>
    <name type="common">Flatworm</name>
    <dbReference type="NCBI Taxonomy" id="53468"/>
    <lineage>
        <taxon>Eukaryota</taxon>
        <taxon>Metazoa</taxon>
        <taxon>Spiralia</taxon>
        <taxon>Lophotrochozoa</taxon>
        <taxon>Platyhelminthes</taxon>
        <taxon>Cestoda</taxon>
        <taxon>Eucestoda</taxon>
        <taxon>Cyclophyllidea</taxon>
        <taxon>Mesocestoididae</taxon>
        <taxon>Mesocestoides</taxon>
    </lineage>
</organism>
<dbReference type="Gene3D" id="3.30.505.10">
    <property type="entry name" value="SH2 domain"/>
    <property type="match status" value="1"/>
</dbReference>
<dbReference type="InterPro" id="IPR000980">
    <property type="entry name" value="SH2"/>
</dbReference>
<dbReference type="PANTHER" id="PTHR14247:SF8">
    <property type="entry name" value="RAS-GEF DOMAIN-CONTAINING PROTEIN"/>
    <property type="match status" value="1"/>
</dbReference>
<evidence type="ECO:0000256" key="1">
    <source>
        <dbReference type="PROSITE-ProRule" id="PRU00191"/>
    </source>
</evidence>
<dbReference type="Gene3D" id="1.10.840.10">
    <property type="entry name" value="Ras guanine-nucleotide exchange factors catalytic domain"/>
    <property type="match status" value="1"/>
</dbReference>
<name>A0A5K3F6D6_MESCO</name>
<sequence length="580" mass="64310">LFVGPSVAVRKSNHNSGISTYTLSSPFKGPDQYDIAKQPWFHGPLSSADAETRLLNDGSFLVINSNNDPSAYYLYIRWNGQCLTVRIQYDKVTDEYSLGSKAFRTVAELVHFYKENQLPISDDCGAILFTPISVPVNTSEIKPMQAFSILNKNAQNKEIGGRYSRKGTAKVANNYNKHVESRSLPRNSSNSSVTPRLNRKQIRYLPMADKPTHFGQANTNRSLCNLTSIYCDPSAFGGSTLSLPSISATDLPSTATISYRLATMCRGFIDYDLTHAQVPIGKVAKPLDFDIWEAVGRYLLAAGAKNVAACLVAETANLLLLKWVSIELPNTSQPSDGFSLLLWPAANGYRRDLFNRDRFLSMFVTTSIVIQKDAKLKSDLLILWMKIMTKLMGKYKDYLTTSALVEAVCSDEISKQNLEWEHELSDGESEEAMNQLKCALADGRRRRRCREEVPVEEAASCLAQIGQCVPNIAPLVTILYRAQSPHADSGCIPSLDLMDKLTVTRGIFRRKGGEIGTADLWVSKLWQQLVTSKNHGELQLIFKTESLLLLLLGPVDVGESAVVETCFAKLSTILSYLSDT</sequence>
<dbReference type="SUPFAM" id="SSF55550">
    <property type="entry name" value="SH2 domain"/>
    <property type="match status" value="1"/>
</dbReference>
<dbReference type="PANTHER" id="PTHR14247">
    <property type="entry name" value="BREAST CANCER ANTI-ESTROGEN RESISTANCE PROTEIN 3 HOMOLOG-LIKE PROTEIN"/>
    <property type="match status" value="1"/>
</dbReference>
<evidence type="ECO:0000313" key="3">
    <source>
        <dbReference type="WBParaSite" id="MCU_005170-RA"/>
    </source>
</evidence>
<dbReference type="InterPro" id="IPR036964">
    <property type="entry name" value="RASGEF_cat_dom_sf"/>
</dbReference>
<proteinExistence type="predicted"/>
<dbReference type="PROSITE" id="PS50001">
    <property type="entry name" value="SH2"/>
    <property type="match status" value="1"/>
</dbReference>
<keyword evidence="1" id="KW-0727">SH2 domain</keyword>
<dbReference type="Pfam" id="PF00017">
    <property type="entry name" value="SH2"/>
    <property type="match status" value="1"/>
</dbReference>
<dbReference type="InterPro" id="IPR051853">
    <property type="entry name" value="SH2-Ras-GEF_adapter"/>
</dbReference>
<reference evidence="3" key="1">
    <citation type="submission" date="2019-11" db="UniProtKB">
        <authorList>
            <consortium name="WormBaseParasite"/>
        </authorList>
    </citation>
    <scope>IDENTIFICATION</scope>
</reference>
<evidence type="ECO:0000259" key="2">
    <source>
        <dbReference type="PROSITE" id="PS50001"/>
    </source>
</evidence>
<dbReference type="InterPro" id="IPR036860">
    <property type="entry name" value="SH2_dom_sf"/>
</dbReference>
<protein>
    <submittedName>
        <fullName evidence="3">SH2 domain-containing protein</fullName>
    </submittedName>
</protein>
<dbReference type="SMART" id="SM00252">
    <property type="entry name" value="SH2"/>
    <property type="match status" value="1"/>
</dbReference>
<dbReference type="AlphaFoldDB" id="A0A5K3F6D6"/>
<dbReference type="InterPro" id="IPR001895">
    <property type="entry name" value="RASGEF_cat_dom"/>
</dbReference>
<dbReference type="WBParaSite" id="MCU_005170-RA">
    <property type="protein sequence ID" value="MCU_005170-RA"/>
    <property type="gene ID" value="MCU_005170"/>
</dbReference>
<dbReference type="Pfam" id="PF00617">
    <property type="entry name" value="RasGEF"/>
    <property type="match status" value="1"/>
</dbReference>